<reference evidence="2 3" key="2">
    <citation type="journal article" date="2010" name="Stand. Genomic Sci.">
        <title>Complete genome sequence of Chitinophaga pinensis type strain (UQM 2034).</title>
        <authorList>
            <person name="Glavina Del Rio T."/>
            <person name="Abt B."/>
            <person name="Spring S."/>
            <person name="Lapidus A."/>
            <person name="Nolan M."/>
            <person name="Tice H."/>
            <person name="Copeland A."/>
            <person name="Cheng J.F."/>
            <person name="Chen F."/>
            <person name="Bruce D."/>
            <person name="Goodwin L."/>
            <person name="Pitluck S."/>
            <person name="Ivanova N."/>
            <person name="Mavromatis K."/>
            <person name="Mikhailova N."/>
            <person name="Pati A."/>
            <person name="Chen A."/>
            <person name="Palaniappan K."/>
            <person name="Land M."/>
            <person name="Hauser L."/>
            <person name="Chang Y.J."/>
            <person name="Jeffries C.D."/>
            <person name="Chain P."/>
            <person name="Saunders E."/>
            <person name="Detter J.C."/>
            <person name="Brettin T."/>
            <person name="Rohde M."/>
            <person name="Goker M."/>
            <person name="Bristow J."/>
            <person name="Eisen J.A."/>
            <person name="Markowitz V."/>
            <person name="Hugenholtz P."/>
            <person name="Kyrpides N.C."/>
            <person name="Klenk H.P."/>
            <person name="Lucas S."/>
        </authorList>
    </citation>
    <scope>NUCLEOTIDE SEQUENCE [LARGE SCALE GENOMIC DNA]</scope>
    <source>
        <strain evidence="3">ATCC 43595 / DSM 2588 / LMG 13176 / NBRC 15968 / NCIMB 11800 / UQM 2034</strain>
    </source>
</reference>
<gene>
    <name evidence="2" type="ordered locus">Cpin_2489</name>
</gene>
<dbReference type="Proteomes" id="UP000002215">
    <property type="component" value="Chromosome"/>
</dbReference>
<accession>A0A979GNW4</accession>
<sequence>MEMIRTILFTAILLSAMGVKAQVPATVGAQDSTQSFFRRPSHNTDSSFQKKWYVTKYAGLSTGFIGFKGGGGSYLSAPLALQLNKPLTNNITAFANVSAAPYLFNFNTVTRQTGLSKTNNFMQVRKLGANAAASVGVMYTNDQKTFSISGSIGVSRGSYNGYSPFYAPATFPVMGNGLQ</sequence>
<evidence type="ECO:0000313" key="2">
    <source>
        <dbReference type="EMBL" id="ACU59977.1"/>
    </source>
</evidence>
<reference evidence="3" key="1">
    <citation type="submission" date="2009-08" db="EMBL/GenBank/DDBJ databases">
        <title>The complete genome of Chitinophaga pinensis DSM 2588.</title>
        <authorList>
            <consortium name="US DOE Joint Genome Institute (JGI-PGF)"/>
            <person name="Lucas S."/>
            <person name="Copeland A."/>
            <person name="Lapidus A."/>
            <person name="Glavina del Rio T."/>
            <person name="Dalin E."/>
            <person name="Tice H."/>
            <person name="Bruce D."/>
            <person name="Goodwin L."/>
            <person name="Pitluck S."/>
            <person name="Kyrpides N."/>
            <person name="Mavromatis K."/>
            <person name="Ivanova N."/>
            <person name="Mikhailova N."/>
            <person name="Sims D."/>
            <person name="Meinche L."/>
            <person name="Brettin T."/>
            <person name="Detter J.C."/>
            <person name="Han C."/>
            <person name="Larimer F."/>
            <person name="Land M."/>
            <person name="Hauser L."/>
            <person name="Markowitz V."/>
            <person name="Cheng J.-F."/>
            <person name="Hugenholtz P."/>
            <person name="Woyke T."/>
            <person name="Wu D."/>
            <person name="Spring S."/>
            <person name="Klenk H.-P."/>
            <person name="Eisen J.A."/>
        </authorList>
    </citation>
    <scope>NUCLEOTIDE SEQUENCE [LARGE SCALE GENOMIC DNA]</scope>
    <source>
        <strain evidence="3">ATCC 43595 / DSM 2588 / LMG 13176 / NBRC 15968 / NCIMB 11800 / UQM 2034</strain>
    </source>
</reference>
<dbReference type="AlphaFoldDB" id="A0A979GNW4"/>
<dbReference type="EMBL" id="CP001699">
    <property type="protein sequence ID" value="ACU59977.1"/>
    <property type="molecule type" value="Genomic_DNA"/>
</dbReference>
<dbReference type="KEGG" id="cpi:Cpin_2489"/>
<organism evidence="2 3">
    <name type="scientific">Chitinophaga pinensis (strain ATCC 43595 / DSM 2588 / LMG 13176 / NBRC 15968 / NCIMB 11800 / UQM 2034)</name>
    <dbReference type="NCBI Taxonomy" id="485918"/>
    <lineage>
        <taxon>Bacteria</taxon>
        <taxon>Pseudomonadati</taxon>
        <taxon>Bacteroidota</taxon>
        <taxon>Chitinophagia</taxon>
        <taxon>Chitinophagales</taxon>
        <taxon>Chitinophagaceae</taxon>
        <taxon>Chitinophaga</taxon>
    </lineage>
</organism>
<keyword evidence="1" id="KW-0732">Signal</keyword>
<evidence type="ECO:0000313" key="3">
    <source>
        <dbReference type="Proteomes" id="UP000002215"/>
    </source>
</evidence>
<proteinExistence type="predicted"/>
<evidence type="ECO:0008006" key="4">
    <source>
        <dbReference type="Google" id="ProtNLM"/>
    </source>
</evidence>
<feature type="chain" id="PRO_5037539245" description="OmpA family protein" evidence="1">
    <location>
        <begin position="22"/>
        <end position="179"/>
    </location>
</feature>
<name>A0A979GNW4_CHIPD</name>
<feature type="signal peptide" evidence="1">
    <location>
        <begin position="1"/>
        <end position="21"/>
    </location>
</feature>
<evidence type="ECO:0000256" key="1">
    <source>
        <dbReference type="SAM" id="SignalP"/>
    </source>
</evidence>
<protein>
    <recommendedName>
        <fullName evidence="4">OmpA family protein</fullName>
    </recommendedName>
</protein>